<dbReference type="eggNOG" id="ENOG502T7MM">
    <property type="taxonomic scope" value="Eukaryota"/>
</dbReference>
<reference evidence="1 2" key="1">
    <citation type="journal article" date="2011" name="Cell">
        <title>The monarch butterfly genome yields insights into long-distance migration.</title>
        <authorList>
            <person name="Zhan S."/>
            <person name="Merlin C."/>
            <person name="Boore J.L."/>
            <person name="Reppert S.M."/>
        </authorList>
    </citation>
    <scope>NUCLEOTIDE SEQUENCE [LARGE SCALE GENOMIC DNA]</scope>
    <source>
        <strain evidence="1">F-2</strain>
    </source>
</reference>
<comment type="caution">
    <text evidence="1">The sequence shown here is derived from an EMBL/GenBank/DDBJ whole genome shotgun (WGS) entry which is preliminary data.</text>
</comment>
<proteinExistence type="predicted"/>
<dbReference type="EMBL" id="AGBW02009599">
    <property type="protein sequence ID" value="OWR50344.1"/>
    <property type="molecule type" value="Genomic_DNA"/>
</dbReference>
<protein>
    <submittedName>
        <fullName evidence="1">Uncharacterized protein</fullName>
    </submittedName>
</protein>
<name>A0A212F9D1_DANPL</name>
<evidence type="ECO:0000313" key="2">
    <source>
        <dbReference type="Proteomes" id="UP000007151"/>
    </source>
</evidence>
<accession>A0A212F9D1</accession>
<dbReference type="AlphaFoldDB" id="A0A212F9D1"/>
<dbReference type="Proteomes" id="UP000007151">
    <property type="component" value="Unassembled WGS sequence"/>
</dbReference>
<keyword evidence="2" id="KW-1185">Reference proteome</keyword>
<gene>
    <name evidence="1" type="ORF">KGM_206574</name>
</gene>
<dbReference type="PROSITE" id="PS51257">
    <property type="entry name" value="PROKAR_LIPOPROTEIN"/>
    <property type="match status" value="1"/>
</dbReference>
<sequence length="114" mass="13547">MWCRFFTFCVLVTIVLMVVLSCIYRRPVIHLFFHRCCADDIENDQVIFENFGNNFLRERLVGAEIVEVDNATLYDDEVDSSNKEFITNVHDPVQRLEYIERVENYLYKEGIEAK</sequence>
<organism evidence="1 2">
    <name type="scientific">Danaus plexippus plexippus</name>
    <dbReference type="NCBI Taxonomy" id="278856"/>
    <lineage>
        <taxon>Eukaryota</taxon>
        <taxon>Metazoa</taxon>
        <taxon>Ecdysozoa</taxon>
        <taxon>Arthropoda</taxon>
        <taxon>Hexapoda</taxon>
        <taxon>Insecta</taxon>
        <taxon>Pterygota</taxon>
        <taxon>Neoptera</taxon>
        <taxon>Endopterygota</taxon>
        <taxon>Lepidoptera</taxon>
        <taxon>Glossata</taxon>
        <taxon>Ditrysia</taxon>
        <taxon>Papilionoidea</taxon>
        <taxon>Nymphalidae</taxon>
        <taxon>Danainae</taxon>
        <taxon>Danaini</taxon>
        <taxon>Danaina</taxon>
        <taxon>Danaus</taxon>
        <taxon>Danaus</taxon>
    </lineage>
</organism>
<evidence type="ECO:0000313" key="1">
    <source>
        <dbReference type="EMBL" id="OWR50344.1"/>
    </source>
</evidence>
<dbReference type="InParanoid" id="A0A212F9D1"/>
<dbReference type="KEGG" id="dpl:KGM_206574"/>